<reference evidence="6" key="1">
    <citation type="journal article" date="2023" name="Plant J.">
        <title>Genome sequences and population genomics provide insights into the demographic history, inbreeding, and mutation load of two 'living fossil' tree species of Dipteronia.</title>
        <authorList>
            <person name="Feng Y."/>
            <person name="Comes H.P."/>
            <person name="Chen J."/>
            <person name="Zhu S."/>
            <person name="Lu R."/>
            <person name="Zhang X."/>
            <person name="Li P."/>
            <person name="Qiu J."/>
            <person name="Olsen K.M."/>
            <person name="Qiu Y."/>
        </authorList>
    </citation>
    <scope>NUCLEOTIDE SEQUENCE</scope>
    <source>
        <strain evidence="6">NBL</strain>
    </source>
</reference>
<evidence type="ECO:0000256" key="5">
    <source>
        <dbReference type="ARBA" id="ARBA00038966"/>
    </source>
</evidence>
<name>A0AAE0AYC8_9ROSI</name>
<dbReference type="InterPro" id="IPR024185">
    <property type="entry name" value="FTHF_cligase-like_sf"/>
</dbReference>
<comment type="similarity">
    <text evidence="1">Belongs to the 5-formyltetrahydrofolate cyclo-ligase family.</text>
</comment>
<dbReference type="EMBL" id="JANJYJ010000002">
    <property type="protein sequence ID" value="KAK3225899.1"/>
    <property type="molecule type" value="Genomic_DNA"/>
</dbReference>
<dbReference type="GO" id="GO:0005524">
    <property type="term" value="F:ATP binding"/>
    <property type="evidence" value="ECO:0007669"/>
    <property type="project" value="UniProtKB-KW"/>
</dbReference>
<dbReference type="EC" id="6.3.3.2" evidence="5"/>
<organism evidence="6 8">
    <name type="scientific">Dipteronia sinensis</name>
    <dbReference type="NCBI Taxonomy" id="43782"/>
    <lineage>
        <taxon>Eukaryota</taxon>
        <taxon>Viridiplantae</taxon>
        <taxon>Streptophyta</taxon>
        <taxon>Embryophyta</taxon>
        <taxon>Tracheophyta</taxon>
        <taxon>Spermatophyta</taxon>
        <taxon>Magnoliopsida</taxon>
        <taxon>eudicotyledons</taxon>
        <taxon>Gunneridae</taxon>
        <taxon>Pentapetalae</taxon>
        <taxon>rosids</taxon>
        <taxon>malvids</taxon>
        <taxon>Sapindales</taxon>
        <taxon>Sapindaceae</taxon>
        <taxon>Hippocastanoideae</taxon>
        <taxon>Acereae</taxon>
        <taxon>Dipteronia</taxon>
    </lineage>
</organism>
<evidence type="ECO:0000256" key="4">
    <source>
        <dbReference type="ARBA" id="ARBA00036539"/>
    </source>
</evidence>
<dbReference type="PANTHER" id="PTHR23407:SF1">
    <property type="entry name" value="5-FORMYLTETRAHYDROFOLATE CYCLO-LIGASE"/>
    <property type="match status" value="1"/>
</dbReference>
<accession>A0AAE0AYC8</accession>
<evidence type="ECO:0000256" key="2">
    <source>
        <dbReference type="ARBA" id="ARBA00022741"/>
    </source>
</evidence>
<evidence type="ECO:0000313" key="8">
    <source>
        <dbReference type="Proteomes" id="UP001281410"/>
    </source>
</evidence>
<dbReference type="InterPro" id="IPR002698">
    <property type="entry name" value="FTHF_cligase"/>
</dbReference>
<keyword evidence="3" id="KW-0067">ATP-binding</keyword>
<comment type="caution">
    <text evidence="6">The sequence shown here is derived from an EMBL/GenBank/DDBJ whole genome shotgun (WGS) entry which is preliminary data.</text>
</comment>
<dbReference type="GO" id="GO:0035999">
    <property type="term" value="P:tetrahydrofolate interconversion"/>
    <property type="evidence" value="ECO:0007669"/>
    <property type="project" value="TreeGrafter"/>
</dbReference>
<dbReference type="GO" id="GO:0030272">
    <property type="term" value="F:5-formyltetrahydrofolate cyclo-ligase activity"/>
    <property type="evidence" value="ECO:0007669"/>
    <property type="project" value="UniProtKB-EC"/>
</dbReference>
<keyword evidence="2" id="KW-0547">Nucleotide-binding</keyword>
<evidence type="ECO:0000256" key="1">
    <source>
        <dbReference type="ARBA" id="ARBA00010638"/>
    </source>
</evidence>
<evidence type="ECO:0000313" key="6">
    <source>
        <dbReference type="EMBL" id="KAK3225899.1"/>
    </source>
</evidence>
<dbReference type="GO" id="GO:0009396">
    <property type="term" value="P:folic acid-containing compound biosynthetic process"/>
    <property type="evidence" value="ECO:0007669"/>
    <property type="project" value="TreeGrafter"/>
</dbReference>
<evidence type="ECO:0000256" key="3">
    <source>
        <dbReference type="ARBA" id="ARBA00022840"/>
    </source>
</evidence>
<gene>
    <name evidence="6" type="ORF">Dsin_005761</name>
    <name evidence="7" type="ORF">Dsin_005772</name>
</gene>
<dbReference type="GO" id="GO:0005739">
    <property type="term" value="C:mitochondrion"/>
    <property type="evidence" value="ECO:0007669"/>
    <property type="project" value="TreeGrafter"/>
</dbReference>
<evidence type="ECO:0000313" key="7">
    <source>
        <dbReference type="EMBL" id="KAK3225910.1"/>
    </source>
</evidence>
<dbReference type="PANTHER" id="PTHR23407">
    <property type="entry name" value="ATPASE INHIBITOR/5-FORMYLTETRAHYDROFOLATE CYCLO-LIGASE"/>
    <property type="match status" value="1"/>
</dbReference>
<dbReference type="AlphaFoldDB" id="A0AAE0AYC8"/>
<keyword evidence="8" id="KW-1185">Reference proteome</keyword>
<sequence length="67" mass="7754">MNMVKKLYVPRAEDKNSHMRMFHISSIDDLIANSMEILEPSPVDANGHEREDPKLLFQYVAGAIYLY</sequence>
<dbReference type="Gene3D" id="3.40.50.10420">
    <property type="entry name" value="NagB/RpiA/CoA transferase-like"/>
    <property type="match status" value="1"/>
</dbReference>
<dbReference type="EMBL" id="JANJYJ010000002">
    <property type="protein sequence ID" value="KAK3225910.1"/>
    <property type="molecule type" value="Genomic_DNA"/>
</dbReference>
<comment type="catalytic activity">
    <reaction evidence="4">
        <text>(6S)-5-formyl-5,6,7,8-tetrahydrofolate + ATP = (6R)-5,10-methenyltetrahydrofolate + ADP + phosphate</text>
        <dbReference type="Rhea" id="RHEA:10488"/>
        <dbReference type="ChEBI" id="CHEBI:30616"/>
        <dbReference type="ChEBI" id="CHEBI:43474"/>
        <dbReference type="ChEBI" id="CHEBI:57455"/>
        <dbReference type="ChEBI" id="CHEBI:57457"/>
        <dbReference type="ChEBI" id="CHEBI:456216"/>
        <dbReference type="EC" id="6.3.3.2"/>
    </reaction>
</comment>
<proteinExistence type="inferred from homology"/>
<dbReference type="Proteomes" id="UP001281410">
    <property type="component" value="Unassembled WGS sequence"/>
</dbReference>
<protein>
    <recommendedName>
        <fullName evidence="5">5-formyltetrahydrofolate cyclo-ligase</fullName>
        <ecNumber evidence="5">6.3.3.2</ecNumber>
    </recommendedName>
</protein>